<feature type="compositionally biased region" description="Pro residues" evidence="1">
    <location>
        <begin position="147"/>
        <end position="158"/>
    </location>
</feature>
<dbReference type="Gramene" id="Zm00001eb165600_T001">
    <property type="protein sequence ID" value="Zm00001eb165600_P001"/>
    <property type="gene ID" value="Zm00001eb165600"/>
</dbReference>
<feature type="compositionally biased region" description="Low complexity" evidence="1">
    <location>
        <begin position="94"/>
        <end position="106"/>
    </location>
</feature>
<dbReference type="Proteomes" id="UP000007305">
    <property type="component" value="Chromosome 4"/>
</dbReference>
<name>A0A804NJQ3_MAIZE</name>
<reference evidence="3" key="1">
    <citation type="journal article" date="2009" name="Science">
        <title>The B73 maize genome: complexity, diversity, and dynamics.</title>
        <authorList>
            <person name="Schnable P.S."/>
            <person name="Ware D."/>
            <person name="Fulton R.S."/>
            <person name="Stein J.C."/>
            <person name="Wei F."/>
            <person name="Pasternak S."/>
            <person name="Liang C."/>
            <person name="Zhang J."/>
            <person name="Fulton L."/>
            <person name="Graves T.A."/>
            <person name="Minx P."/>
            <person name="Reily A.D."/>
            <person name="Courtney L."/>
            <person name="Kruchowski S.S."/>
            <person name="Tomlinson C."/>
            <person name="Strong C."/>
            <person name="Delehaunty K."/>
            <person name="Fronick C."/>
            <person name="Courtney B."/>
            <person name="Rock S.M."/>
            <person name="Belter E."/>
            <person name="Du F."/>
            <person name="Kim K."/>
            <person name="Abbott R.M."/>
            <person name="Cotton M."/>
            <person name="Levy A."/>
            <person name="Marchetto P."/>
            <person name="Ochoa K."/>
            <person name="Jackson S.M."/>
            <person name="Gillam B."/>
            <person name="Chen W."/>
            <person name="Yan L."/>
            <person name="Higginbotham J."/>
            <person name="Cardenas M."/>
            <person name="Waligorski J."/>
            <person name="Applebaum E."/>
            <person name="Phelps L."/>
            <person name="Falcone J."/>
            <person name="Kanchi K."/>
            <person name="Thane T."/>
            <person name="Scimone A."/>
            <person name="Thane N."/>
            <person name="Henke J."/>
            <person name="Wang T."/>
            <person name="Ruppert J."/>
            <person name="Shah N."/>
            <person name="Rotter K."/>
            <person name="Hodges J."/>
            <person name="Ingenthron E."/>
            <person name="Cordes M."/>
            <person name="Kohlberg S."/>
            <person name="Sgro J."/>
            <person name="Delgado B."/>
            <person name="Mead K."/>
            <person name="Chinwalla A."/>
            <person name="Leonard S."/>
            <person name="Crouse K."/>
            <person name="Collura K."/>
            <person name="Kudrna D."/>
            <person name="Currie J."/>
            <person name="He R."/>
            <person name="Angelova A."/>
            <person name="Rajasekar S."/>
            <person name="Mueller T."/>
            <person name="Lomeli R."/>
            <person name="Scara G."/>
            <person name="Ko A."/>
            <person name="Delaney K."/>
            <person name="Wissotski M."/>
            <person name="Lopez G."/>
            <person name="Campos D."/>
            <person name="Braidotti M."/>
            <person name="Ashley E."/>
            <person name="Golser W."/>
            <person name="Kim H."/>
            <person name="Lee S."/>
            <person name="Lin J."/>
            <person name="Dujmic Z."/>
            <person name="Kim W."/>
            <person name="Talag J."/>
            <person name="Zuccolo A."/>
            <person name="Fan C."/>
            <person name="Sebastian A."/>
            <person name="Kramer M."/>
            <person name="Spiegel L."/>
            <person name="Nascimento L."/>
            <person name="Zutavern T."/>
            <person name="Miller B."/>
            <person name="Ambroise C."/>
            <person name="Muller S."/>
            <person name="Spooner W."/>
            <person name="Narechania A."/>
            <person name="Ren L."/>
            <person name="Wei S."/>
            <person name="Kumari S."/>
            <person name="Faga B."/>
            <person name="Levy M.J."/>
            <person name="McMahan L."/>
            <person name="Van Buren P."/>
            <person name="Vaughn M.W."/>
            <person name="Ying K."/>
            <person name="Yeh C.-T."/>
            <person name="Emrich S.J."/>
            <person name="Jia Y."/>
            <person name="Kalyanaraman A."/>
            <person name="Hsia A.-P."/>
            <person name="Barbazuk W.B."/>
            <person name="Baucom R.S."/>
            <person name="Brutnell T.P."/>
            <person name="Carpita N.C."/>
            <person name="Chaparro C."/>
            <person name="Chia J.-M."/>
            <person name="Deragon J.-M."/>
            <person name="Estill J.C."/>
            <person name="Fu Y."/>
            <person name="Jeddeloh J.A."/>
            <person name="Han Y."/>
            <person name="Lee H."/>
            <person name="Li P."/>
            <person name="Lisch D.R."/>
            <person name="Liu S."/>
            <person name="Liu Z."/>
            <person name="Nagel D.H."/>
            <person name="McCann M.C."/>
            <person name="SanMiguel P."/>
            <person name="Myers A.M."/>
            <person name="Nettleton D."/>
            <person name="Nguyen J."/>
            <person name="Penning B.W."/>
            <person name="Ponnala L."/>
            <person name="Schneider K.L."/>
            <person name="Schwartz D.C."/>
            <person name="Sharma A."/>
            <person name="Soderlund C."/>
            <person name="Springer N.M."/>
            <person name="Sun Q."/>
            <person name="Wang H."/>
            <person name="Waterman M."/>
            <person name="Westerman R."/>
            <person name="Wolfgruber T.K."/>
            <person name="Yang L."/>
            <person name="Yu Y."/>
            <person name="Zhang L."/>
            <person name="Zhou S."/>
            <person name="Zhu Q."/>
            <person name="Bennetzen J.L."/>
            <person name="Dawe R.K."/>
            <person name="Jiang J."/>
            <person name="Jiang N."/>
            <person name="Presting G.G."/>
            <person name="Wessler S.R."/>
            <person name="Aluru S."/>
            <person name="Martienssen R.A."/>
            <person name="Clifton S.W."/>
            <person name="McCombie W.R."/>
            <person name="Wing R.A."/>
            <person name="Wilson R.K."/>
        </authorList>
    </citation>
    <scope>NUCLEOTIDE SEQUENCE [LARGE SCALE GENOMIC DNA]</scope>
    <source>
        <strain evidence="3">cv. B73</strain>
    </source>
</reference>
<dbReference type="EnsemblPlants" id="Zm00001eb165600_T001">
    <property type="protein sequence ID" value="Zm00001eb165600_P001"/>
    <property type="gene ID" value="Zm00001eb165600"/>
</dbReference>
<feature type="region of interest" description="Disordered" evidence="1">
    <location>
        <begin position="66"/>
        <end position="177"/>
    </location>
</feature>
<accession>A0A804NJQ3</accession>
<sequence>MVLTPPPSHAAIPAVRIPGWWSEAITSDRGSCASLLSGISVALDQRISRRRPFLLWNPLTTVGRAAATPEAEPPHRNSQARLFQPPTPHPPPRRSLSPPHSLDPPRGAQSPPRGPKTRSSAFLHRCRRLLRLGMRRDGDLGSELQRRPPPPPPPPPPPRTDRRRGPGSGGHQEICPPSLKRRLHLLAFPSPFPLFKHSGAEGASHPLLGACPGVAHDASSPACTEPRRVVGYAR</sequence>
<dbReference type="AlphaFoldDB" id="A0A804NJQ3"/>
<evidence type="ECO:0000313" key="2">
    <source>
        <dbReference type="EnsemblPlants" id="Zm00001eb165600_P001"/>
    </source>
</evidence>
<reference evidence="2" key="2">
    <citation type="submission" date="2019-07" db="EMBL/GenBank/DDBJ databases">
        <authorList>
            <person name="Seetharam A."/>
            <person name="Woodhouse M."/>
            <person name="Cannon E."/>
        </authorList>
    </citation>
    <scope>NUCLEOTIDE SEQUENCE [LARGE SCALE GENOMIC DNA]</scope>
    <source>
        <strain evidence="2">cv. B73</strain>
    </source>
</reference>
<feature type="region of interest" description="Disordered" evidence="1">
    <location>
        <begin position="215"/>
        <end position="234"/>
    </location>
</feature>
<keyword evidence="3" id="KW-1185">Reference proteome</keyword>
<evidence type="ECO:0000256" key="1">
    <source>
        <dbReference type="SAM" id="MobiDB-lite"/>
    </source>
</evidence>
<organism evidence="2 3">
    <name type="scientific">Zea mays</name>
    <name type="common">Maize</name>
    <dbReference type="NCBI Taxonomy" id="4577"/>
    <lineage>
        <taxon>Eukaryota</taxon>
        <taxon>Viridiplantae</taxon>
        <taxon>Streptophyta</taxon>
        <taxon>Embryophyta</taxon>
        <taxon>Tracheophyta</taxon>
        <taxon>Spermatophyta</taxon>
        <taxon>Magnoliopsida</taxon>
        <taxon>Liliopsida</taxon>
        <taxon>Poales</taxon>
        <taxon>Poaceae</taxon>
        <taxon>PACMAD clade</taxon>
        <taxon>Panicoideae</taxon>
        <taxon>Andropogonodae</taxon>
        <taxon>Andropogoneae</taxon>
        <taxon>Tripsacinae</taxon>
        <taxon>Zea</taxon>
    </lineage>
</organism>
<protein>
    <submittedName>
        <fullName evidence="2">Uncharacterized protein</fullName>
    </submittedName>
</protein>
<evidence type="ECO:0000313" key="3">
    <source>
        <dbReference type="Proteomes" id="UP000007305"/>
    </source>
</evidence>
<proteinExistence type="predicted"/>
<reference evidence="2" key="3">
    <citation type="submission" date="2021-05" db="UniProtKB">
        <authorList>
            <consortium name="EnsemblPlants"/>
        </authorList>
    </citation>
    <scope>IDENTIFICATION</scope>
    <source>
        <strain evidence="2">cv. B73</strain>
    </source>
</reference>